<evidence type="ECO:0000313" key="4">
    <source>
        <dbReference type="Proteomes" id="UP000516373"/>
    </source>
</evidence>
<dbReference type="Proteomes" id="UP000516373">
    <property type="component" value="Chromosome"/>
</dbReference>
<evidence type="ECO:0000256" key="2">
    <source>
        <dbReference type="SAM" id="Phobius"/>
    </source>
</evidence>
<keyword evidence="2" id="KW-0812">Transmembrane</keyword>
<keyword evidence="2" id="KW-1133">Transmembrane helix</keyword>
<feature type="transmembrane region" description="Helical" evidence="2">
    <location>
        <begin position="217"/>
        <end position="236"/>
    </location>
</feature>
<evidence type="ECO:0000313" key="3">
    <source>
        <dbReference type="EMBL" id="BCL21786.1"/>
    </source>
</evidence>
<gene>
    <name evidence="3" type="ORF">GCM10017668_36290</name>
</gene>
<evidence type="ECO:0000256" key="1">
    <source>
        <dbReference type="SAM" id="MobiDB-lite"/>
    </source>
</evidence>
<dbReference type="AlphaFoldDB" id="A0A7G1NJK6"/>
<feature type="transmembrane region" description="Helical" evidence="2">
    <location>
        <begin position="295"/>
        <end position="314"/>
    </location>
</feature>
<protein>
    <recommendedName>
        <fullName evidence="5">Integral membrane protein</fullName>
    </recommendedName>
</protein>
<dbReference type="KEGG" id="stui:GCM10017668_36290"/>
<accession>A0A7G1NJK6</accession>
<feature type="transmembrane region" description="Helical" evidence="2">
    <location>
        <begin position="243"/>
        <end position="263"/>
    </location>
</feature>
<feature type="transmembrane region" description="Helical" evidence="2">
    <location>
        <begin position="42"/>
        <end position="65"/>
    </location>
</feature>
<name>A0A7G1NJK6_9ACTN</name>
<feature type="region of interest" description="Disordered" evidence="1">
    <location>
        <begin position="1"/>
        <end position="37"/>
    </location>
</feature>
<evidence type="ECO:0008006" key="5">
    <source>
        <dbReference type="Google" id="ProtNLM"/>
    </source>
</evidence>
<proteinExistence type="predicted"/>
<reference evidence="3 4" key="1">
    <citation type="journal article" date="2014" name="Int. J. Syst. Evol. Microbiol.">
        <title>Complete genome sequence of Corynebacterium casei LMG S-19264T (=DSM 44701T), isolated from a smear-ripened cheese.</title>
        <authorList>
            <consortium name="US DOE Joint Genome Institute (JGI-PGF)"/>
            <person name="Walter F."/>
            <person name="Albersmeier A."/>
            <person name="Kalinowski J."/>
            <person name="Ruckert C."/>
        </authorList>
    </citation>
    <scope>NUCLEOTIDE SEQUENCE [LARGE SCALE GENOMIC DNA]</scope>
    <source>
        <strain evidence="3 4">JCM 4255</strain>
    </source>
</reference>
<feature type="compositionally biased region" description="Basic and acidic residues" evidence="1">
    <location>
        <begin position="23"/>
        <end position="36"/>
    </location>
</feature>
<organism evidence="3 4">
    <name type="scientific">Streptomyces tuirus</name>
    <dbReference type="NCBI Taxonomy" id="68278"/>
    <lineage>
        <taxon>Bacteria</taxon>
        <taxon>Bacillati</taxon>
        <taxon>Actinomycetota</taxon>
        <taxon>Actinomycetes</taxon>
        <taxon>Kitasatosporales</taxon>
        <taxon>Streptomycetaceae</taxon>
        <taxon>Streptomyces</taxon>
    </lineage>
</organism>
<keyword evidence="2" id="KW-0472">Membrane</keyword>
<sequence>MDGRAEGVAALAGRARGPLPGRVSEHDRAPRPEKAPPRARNVLSGVLLTLACLLLPFAALASWAAHGLTDTGRYVRTMAPLAADPDVRHAVAEAMGDGVMREAGRREIDTGPLRGAVGPFVHDAARSFTRTEAYRVAWDAANRAVHDAVLRALRDDGARGAPVTVDAAPVIARVKQQFSDDHVPFAHRIPVTHTRIPVLPAEDVDRLRKGYHVLDTAAFWLPLAAAVLALAAIAVAASRRRAVTALGLGTALGGALLVLAVAIGRRLTLADLPDALHRPAAGAVYDALTATLRTVSLLLCLLGVAVAAGAWVTGRYGPRLAARRHARGSAVPVADPVPEPTRARP</sequence>
<dbReference type="EMBL" id="AP023439">
    <property type="protein sequence ID" value="BCL21786.1"/>
    <property type="molecule type" value="Genomic_DNA"/>
</dbReference>